<evidence type="ECO:0000313" key="1">
    <source>
        <dbReference type="EMBL" id="KKL52728.1"/>
    </source>
</evidence>
<name>A0A0F9CTG9_9ZZZZ</name>
<comment type="caution">
    <text evidence="1">The sequence shown here is derived from an EMBL/GenBank/DDBJ whole genome shotgun (WGS) entry which is preliminary data.</text>
</comment>
<dbReference type="EMBL" id="LAZR01031791">
    <property type="protein sequence ID" value="KKL52728.1"/>
    <property type="molecule type" value="Genomic_DNA"/>
</dbReference>
<feature type="non-terminal residue" evidence="1">
    <location>
        <position position="1"/>
    </location>
</feature>
<dbReference type="AlphaFoldDB" id="A0A0F9CTG9"/>
<organism evidence="1">
    <name type="scientific">marine sediment metagenome</name>
    <dbReference type="NCBI Taxonomy" id="412755"/>
    <lineage>
        <taxon>unclassified sequences</taxon>
        <taxon>metagenomes</taxon>
        <taxon>ecological metagenomes</taxon>
    </lineage>
</organism>
<sequence>LGQDRSLRQDFRETLLEFYRLFPPNFIMAGFVGLEPTSPGLRPGTLVNYAIAL</sequence>
<proteinExistence type="predicted"/>
<protein>
    <submittedName>
        <fullName evidence="1">Uncharacterized protein</fullName>
    </submittedName>
</protein>
<accession>A0A0F9CTG9</accession>
<gene>
    <name evidence="1" type="ORF">LCGC14_2282540</name>
</gene>
<reference evidence="1" key="1">
    <citation type="journal article" date="2015" name="Nature">
        <title>Complex archaea that bridge the gap between prokaryotes and eukaryotes.</title>
        <authorList>
            <person name="Spang A."/>
            <person name="Saw J.H."/>
            <person name="Jorgensen S.L."/>
            <person name="Zaremba-Niedzwiedzka K."/>
            <person name="Martijn J."/>
            <person name="Lind A.E."/>
            <person name="van Eijk R."/>
            <person name="Schleper C."/>
            <person name="Guy L."/>
            <person name="Ettema T.J."/>
        </authorList>
    </citation>
    <scope>NUCLEOTIDE SEQUENCE</scope>
</reference>